<evidence type="ECO:0000256" key="8">
    <source>
        <dbReference type="SAM" id="Phobius"/>
    </source>
</evidence>
<dbReference type="AlphaFoldDB" id="A0A0X3TD21"/>
<sequence length="301" mass="32073">MAQPAFTTDTGDTPKGLALAVTAYLLWGFLPLYMKAMAHISPVEVVAHRVIWSVPVAGLLLVALGRTRDLKAALSNPRMLGMACLTAALISVNWAIYVWSIANGKALDAALGYYINPLFSIALGAILLREPLGRTQLVAVGLAAAGVLVLVLEAGSLPWVAIGLMVTWGFYAFFKRSLPIGPNQGFLLEVLILLMPALAYVTWVGAEGAGHFGGSATDTILLVGAGVVTAVPLLVYANGAKLVRLSTMGILQYIAPTMIFLTAVFVFGEEIDRGRMIAFPMIWAALVVYSIPMVRQMRAQS</sequence>
<keyword evidence="3" id="KW-0813">Transport</keyword>
<dbReference type="OrthoDB" id="369870at2"/>
<comment type="caution">
    <text evidence="10">The sequence shown here is derived from an EMBL/GenBank/DDBJ whole genome shotgun (WGS) entry which is preliminary data.</text>
</comment>
<feature type="transmembrane region" description="Helical" evidence="8">
    <location>
        <begin position="111"/>
        <end position="128"/>
    </location>
</feature>
<feature type="transmembrane region" description="Helical" evidence="8">
    <location>
        <begin position="250"/>
        <end position="268"/>
    </location>
</feature>
<evidence type="ECO:0000256" key="6">
    <source>
        <dbReference type="ARBA" id="ARBA00022989"/>
    </source>
</evidence>
<reference evidence="10 11" key="1">
    <citation type="submission" date="2015-12" db="EMBL/GenBank/DDBJ databases">
        <authorList>
            <person name="Shamseldin A."/>
            <person name="Moawad H."/>
            <person name="Abd El-Rahim W.M."/>
            <person name="Sadowsky M.J."/>
        </authorList>
    </citation>
    <scope>NUCLEOTIDE SEQUENCE [LARGE SCALE GENOMIC DNA]</scope>
    <source>
        <strain evidence="10 11">ZGT118</strain>
    </source>
</reference>
<accession>A0A0X3TD21</accession>
<evidence type="ECO:0000256" key="3">
    <source>
        <dbReference type="ARBA" id="ARBA00022448"/>
    </source>
</evidence>
<organism evidence="10 11">
    <name type="scientific">Ruegeria marisrubri</name>
    <dbReference type="NCBI Taxonomy" id="1685379"/>
    <lineage>
        <taxon>Bacteria</taxon>
        <taxon>Pseudomonadati</taxon>
        <taxon>Pseudomonadota</taxon>
        <taxon>Alphaproteobacteria</taxon>
        <taxon>Rhodobacterales</taxon>
        <taxon>Roseobacteraceae</taxon>
        <taxon>Ruegeria</taxon>
    </lineage>
</organism>
<dbReference type="NCBIfam" id="TIGR00688">
    <property type="entry name" value="rarD"/>
    <property type="match status" value="1"/>
</dbReference>
<feature type="transmembrane region" description="Helical" evidence="8">
    <location>
        <begin position="186"/>
        <end position="206"/>
    </location>
</feature>
<feature type="transmembrane region" description="Helical" evidence="8">
    <location>
        <begin position="218"/>
        <end position="238"/>
    </location>
</feature>
<feature type="transmembrane region" description="Helical" evidence="8">
    <location>
        <begin position="79"/>
        <end position="99"/>
    </location>
</feature>
<dbReference type="STRING" id="1685379.AVO45_13920"/>
<evidence type="ECO:0000313" key="11">
    <source>
        <dbReference type="Proteomes" id="UP000053791"/>
    </source>
</evidence>
<evidence type="ECO:0000256" key="4">
    <source>
        <dbReference type="ARBA" id="ARBA00022475"/>
    </source>
</evidence>
<keyword evidence="6 8" id="KW-1133">Transmembrane helix</keyword>
<protein>
    <submittedName>
        <fullName evidence="10">Permease</fullName>
    </submittedName>
</protein>
<evidence type="ECO:0000256" key="1">
    <source>
        <dbReference type="ARBA" id="ARBA00004651"/>
    </source>
</evidence>
<name>A0A0X3TD21_9RHOB</name>
<proteinExistence type="inferred from homology"/>
<gene>
    <name evidence="10" type="ORF">AVO45_13920</name>
</gene>
<dbReference type="EMBL" id="LQBQ01000037">
    <property type="protein sequence ID" value="KUJ73685.1"/>
    <property type="molecule type" value="Genomic_DNA"/>
</dbReference>
<comment type="similarity">
    <text evidence="2">Belongs to the EamA transporter family.</text>
</comment>
<dbReference type="PANTHER" id="PTHR22911:SF137">
    <property type="entry name" value="SOLUTE CARRIER FAMILY 35 MEMBER G2-RELATED"/>
    <property type="match status" value="1"/>
</dbReference>
<evidence type="ECO:0000256" key="2">
    <source>
        <dbReference type="ARBA" id="ARBA00007362"/>
    </source>
</evidence>
<feature type="transmembrane region" description="Helical" evidence="8">
    <location>
        <begin position="135"/>
        <end position="151"/>
    </location>
</feature>
<evidence type="ECO:0000256" key="5">
    <source>
        <dbReference type="ARBA" id="ARBA00022692"/>
    </source>
</evidence>
<dbReference type="PANTHER" id="PTHR22911">
    <property type="entry name" value="ACYL-MALONYL CONDENSING ENZYME-RELATED"/>
    <property type="match status" value="1"/>
</dbReference>
<keyword evidence="4" id="KW-1003">Cell membrane</keyword>
<feature type="transmembrane region" description="Helical" evidence="8">
    <location>
        <begin position="157"/>
        <end position="174"/>
    </location>
</feature>
<dbReference type="InterPro" id="IPR037185">
    <property type="entry name" value="EmrE-like"/>
</dbReference>
<feature type="transmembrane region" description="Helical" evidence="8">
    <location>
        <begin position="16"/>
        <end position="34"/>
    </location>
</feature>
<dbReference type="RefSeq" id="WP_068349425.1">
    <property type="nucleotide sequence ID" value="NZ_LQBQ01000037.1"/>
</dbReference>
<dbReference type="Proteomes" id="UP000053791">
    <property type="component" value="Unassembled WGS sequence"/>
</dbReference>
<feature type="transmembrane region" description="Helical" evidence="8">
    <location>
        <begin position="46"/>
        <end position="67"/>
    </location>
</feature>
<feature type="domain" description="EamA" evidence="9">
    <location>
        <begin position="15"/>
        <end position="151"/>
    </location>
</feature>
<dbReference type="InterPro" id="IPR004626">
    <property type="entry name" value="RarD"/>
</dbReference>
<feature type="transmembrane region" description="Helical" evidence="8">
    <location>
        <begin position="274"/>
        <end position="294"/>
    </location>
</feature>
<comment type="subcellular location">
    <subcellularLocation>
        <location evidence="1">Cell membrane</location>
        <topology evidence="1">Multi-pass membrane protein</topology>
    </subcellularLocation>
</comment>
<dbReference type="Pfam" id="PF00892">
    <property type="entry name" value="EamA"/>
    <property type="match status" value="1"/>
</dbReference>
<dbReference type="SUPFAM" id="SSF103481">
    <property type="entry name" value="Multidrug resistance efflux transporter EmrE"/>
    <property type="match status" value="2"/>
</dbReference>
<evidence type="ECO:0000259" key="9">
    <source>
        <dbReference type="Pfam" id="PF00892"/>
    </source>
</evidence>
<evidence type="ECO:0000256" key="7">
    <source>
        <dbReference type="ARBA" id="ARBA00023136"/>
    </source>
</evidence>
<keyword evidence="5 8" id="KW-0812">Transmembrane</keyword>
<dbReference type="GO" id="GO:0005886">
    <property type="term" value="C:plasma membrane"/>
    <property type="evidence" value="ECO:0007669"/>
    <property type="project" value="UniProtKB-SubCell"/>
</dbReference>
<dbReference type="InterPro" id="IPR000620">
    <property type="entry name" value="EamA_dom"/>
</dbReference>
<keyword evidence="11" id="KW-1185">Reference proteome</keyword>
<evidence type="ECO:0000313" key="10">
    <source>
        <dbReference type="EMBL" id="KUJ73685.1"/>
    </source>
</evidence>
<keyword evidence="7 8" id="KW-0472">Membrane</keyword>